<accession>A0ABW3TTR7</accession>
<dbReference type="EMBL" id="JBHTLY010000007">
    <property type="protein sequence ID" value="MFD1203044.1"/>
    <property type="molecule type" value="Genomic_DNA"/>
</dbReference>
<proteinExistence type="predicted"/>
<dbReference type="Proteomes" id="UP001597181">
    <property type="component" value="Unassembled WGS sequence"/>
</dbReference>
<comment type="caution">
    <text evidence="1">The sequence shown here is derived from an EMBL/GenBank/DDBJ whole genome shotgun (WGS) entry which is preliminary data.</text>
</comment>
<sequence length="91" mass="9866">MSYLIQANLSDDAELHRRIIACLVAEGAPVDGPLEGWVYANKWAFSVRPGWSAAYGRAVAEGDEHPGMNESAITDQMIRDAVHALTGPEVE</sequence>
<evidence type="ECO:0000313" key="2">
    <source>
        <dbReference type="Proteomes" id="UP001597181"/>
    </source>
</evidence>
<evidence type="ECO:0000313" key="1">
    <source>
        <dbReference type="EMBL" id="MFD1203044.1"/>
    </source>
</evidence>
<reference evidence="2" key="1">
    <citation type="journal article" date="2019" name="Int. J. Syst. Evol. Microbiol.">
        <title>The Global Catalogue of Microorganisms (GCM) 10K type strain sequencing project: providing services to taxonomists for standard genome sequencing and annotation.</title>
        <authorList>
            <consortium name="The Broad Institute Genomics Platform"/>
            <consortium name="The Broad Institute Genome Sequencing Center for Infectious Disease"/>
            <person name="Wu L."/>
            <person name="Ma J."/>
        </authorList>
    </citation>
    <scope>NUCLEOTIDE SEQUENCE [LARGE SCALE GENOMIC DNA]</scope>
    <source>
        <strain evidence="2">CCUG 50213</strain>
    </source>
</reference>
<keyword evidence="2" id="KW-1185">Reference proteome</keyword>
<gene>
    <name evidence="1" type="ORF">ACFQ3U_14180</name>
</gene>
<name>A0ABW3TTR7_9MICO</name>
<organism evidence="1 2">
    <name type="scientific">Leucobacter albus</name>
    <dbReference type="NCBI Taxonomy" id="272210"/>
    <lineage>
        <taxon>Bacteria</taxon>
        <taxon>Bacillati</taxon>
        <taxon>Actinomycetota</taxon>
        <taxon>Actinomycetes</taxon>
        <taxon>Micrococcales</taxon>
        <taxon>Microbacteriaceae</taxon>
        <taxon>Leucobacter</taxon>
    </lineage>
</organism>
<protein>
    <submittedName>
        <fullName evidence="1">Uncharacterized protein</fullName>
    </submittedName>
</protein>
<dbReference type="RefSeq" id="WP_343960824.1">
    <property type="nucleotide sequence ID" value="NZ_BAAAKZ010000009.1"/>
</dbReference>